<dbReference type="EMBL" id="JACIJR010000006">
    <property type="protein sequence ID" value="MBB5730096.1"/>
    <property type="molecule type" value="Genomic_DNA"/>
</dbReference>
<dbReference type="InterPro" id="IPR014044">
    <property type="entry name" value="CAP_dom"/>
</dbReference>
<dbReference type="PRINTS" id="PR00838">
    <property type="entry name" value="V5ALLERGEN"/>
</dbReference>
<dbReference type="AlphaFoldDB" id="A0A7W9F2A2"/>
<evidence type="ECO:0000313" key="2">
    <source>
        <dbReference type="EMBL" id="MBB5730096.1"/>
    </source>
</evidence>
<dbReference type="Proteomes" id="UP000546701">
    <property type="component" value="Unassembled WGS sequence"/>
</dbReference>
<dbReference type="SMART" id="SM00198">
    <property type="entry name" value="SCP"/>
    <property type="match status" value="1"/>
</dbReference>
<gene>
    <name evidence="2" type="ORF">FHS99_002594</name>
</gene>
<accession>A0A7W9F2A2</accession>
<proteinExistence type="predicted"/>
<dbReference type="GO" id="GO:0005576">
    <property type="term" value="C:extracellular region"/>
    <property type="evidence" value="ECO:0007669"/>
    <property type="project" value="InterPro"/>
</dbReference>
<dbReference type="RefSeq" id="WP_157176397.1">
    <property type="nucleotide sequence ID" value="NZ_BMJP01000004.1"/>
</dbReference>
<dbReference type="InterPro" id="IPR001283">
    <property type="entry name" value="CRISP-related"/>
</dbReference>
<sequence>MTLILLMIAAFLPLTGGVESRIGNLEQRTLAEHNRQRAMLHLQSLKWDPGLARDALSWAEHLARAGYLQHSENDPDDPSPQGENLWAGTAGAYSLGSMIDAWSVEKRNYRNGVFPDVSRTGQLEDVGHYTQMIWGSTRTVGCALARGGGDEYFVCRYAEGGNVYGQRVY</sequence>
<dbReference type="InterPro" id="IPR018244">
    <property type="entry name" value="Allrgn_V5/Tpx1_CS"/>
</dbReference>
<dbReference type="PROSITE" id="PS01009">
    <property type="entry name" value="CRISP_1"/>
    <property type="match status" value="1"/>
</dbReference>
<feature type="domain" description="SCP" evidence="1">
    <location>
        <begin position="24"/>
        <end position="165"/>
    </location>
</feature>
<dbReference type="PANTHER" id="PTHR10334">
    <property type="entry name" value="CYSTEINE-RICH SECRETORY PROTEIN-RELATED"/>
    <property type="match status" value="1"/>
</dbReference>
<dbReference type="Gene3D" id="3.40.33.10">
    <property type="entry name" value="CAP"/>
    <property type="match status" value="1"/>
</dbReference>
<dbReference type="OrthoDB" id="9794228at2"/>
<protein>
    <recommendedName>
        <fullName evidence="1">SCP domain-containing protein</fullName>
    </recommendedName>
</protein>
<dbReference type="SUPFAM" id="SSF55797">
    <property type="entry name" value="PR-1-like"/>
    <property type="match status" value="1"/>
</dbReference>
<dbReference type="InterPro" id="IPR002413">
    <property type="entry name" value="V5_allergen-like"/>
</dbReference>
<reference evidence="2 3" key="1">
    <citation type="submission" date="2020-08" db="EMBL/GenBank/DDBJ databases">
        <title>Genomic Encyclopedia of Type Strains, Phase IV (KMG-IV): sequencing the most valuable type-strain genomes for metagenomic binning, comparative biology and taxonomic classification.</title>
        <authorList>
            <person name="Goeker M."/>
        </authorList>
    </citation>
    <scope>NUCLEOTIDE SEQUENCE [LARGE SCALE GENOMIC DNA]</scope>
    <source>
        <strain evidence="2 3">DSM 103336</strain>
    </source>
</reference>
<dbReference type="PRINTS" id="PR00837">
    <property type="entry name" value="V5TPXLIKE"/>
</dbReference>
<dbReference type="Pfam" id="PF00188">
    <property type="entry name" value="CAP"/>
    <property type="match status" value="1"/>
</dbReference>
<comment type="caution">
    <text evidence="2">The sequence shown here is derived from an EMBL/GenBank/DDBJ whole genome shotgun (WGS) entry which is preliminary data.</text>
</comment>
<organism evidence="2 3">
    <name type="scientific">Sphingomonas prati</name>
    <dbReference type="NCBI Taxonomy" id="1843237"/>
    <lineage>
        <taxon>Bacteria</taxon>
        <taxon>Pseudomonadati</taxon>
        <taxon>Pseudomonadota</taxon>
        <taxon>Alphaproteobacteria</taxon>
        <taxon>Sphingomonadales</taxon>
        <taxon>Sphingomonadaceae</taxon>
        <taxon>Sphingomonas</taxon>
    </lineage>
</organism>
<evidence type="ECO:0000259" key="1">
    <source>
        <dbReference type="SMART" id="SM00198"/>
    </source>
</evidence>
<dbReference type="InterPro" id="IPR035940">
    <property type="entry name" value="CAP_sf"/>
</dbReference>
<keyword evidence="3" id="KW-1185">Reference proteome</keyword>
<evidence type="ECO:0000313" key="3">
    <source>
        <dbReference type="Proteomes" id="UP000546701"/>
    </source>
</evidence>
<name>A0A7W9F2A2_9SPHN</name>